<dbReference type="Pfam" id="PF07687">
    <property type="entry name" value="M20_dimer"/>
    <property type="match status" value="1"/>
</dbReference>
<feature type="binding site" evidence="7">
    <location>
        <position position="246"/>
    </location>
    <ligand>
        <name>Zn(2+)</name>
        <dbReference type="ChEBI" id="CHEBI:29105"/>
        <label>1</label>
    </ligand>
</feature>
<dbReference type="PROSITE" id="PS00758">
    <property type="entry name" value="ARGE_DAPE_CPG2_1"/>
    <property type="match status" value="1"/>
</dbReference>
<dbReference type="InterPro" id="IPR047177">
    <property type="entry name" value="Pept_M20A"/>
</dbReference>
<dbReference type="OrthoDB" id="3064516at2759"/>
<feature type="binding site" evidence="7">
    <location>
        <position position="560"/>
    </location>
    <ligand>
        <name>Zn(2+)</name>
        <dbReference type="ChEBI" id="CHEBI:29105"/>
        <label>1</label>
    </ligand>
</feature>
<proteinExistence type="inferred from homology"/>
<keyword evidence="4" id="KW-0378">Hydrolase</keyword>
<feature type="binding site" evidence="7">
    <location>
        <position position="211"/>
    </location>
    <ligand>
        <name>Zn(2+)</name>
        <dbReference type="ChEBI" id="CHEBI:29105"/>
        <label>1</label>
    </ligand>
</feature>
<feature type="domain" description="Peptidase M20 dimerisation" evidence="9">
    <location>
        <begin position="292"/>
        <end position="447"/>
    </location>
</feature>
<organism evidence="10 11">
    <name type="scientific">Russula ochroleuca</name>
    <dbReference type="NCBI Taxonomy" id="152965"/>
    <lineage>
        <taxon>Eukaryota</taxon>
        <taxon>Fungi</taxon>
        <taxon>Dikarya</taxon>
        <taxon>Basidiomycota</taxon>
        <taxon>Agaricomycotina</taxon>
        <taxon>Agaricomycetes</taxon>
        <taxon>Russulales</taxon>
        <taxon>Russulaceae</taxon>
        <taxon>Russula</taxon>
    </lineage>
</organism>
<dbReference type="Proteomes" id="UP000759537">
    <property type="component" value="Unassembled WGS sequence"/>
</dbReference>
<dbReference type="PIRSF" id="PIRSF037217">
    <property type="entry name" value="Carboxypeptidase_S"/>
    <property type="match status" value="1"/>
</dbReference>
<evidence type="ECO:0000259" key="9">
    <source>
        <dbReference type="Pfam" id="PF07687"/>
    </source>
</evidence>
<keyword evidence="8" id="KW-0472">Membrane</keyword>
<dbReference type="FunFam" id="3.40.630.10:FF:000027">
    <property type="entry name" value="N-fatty-acyl-amino acid synthase/hydrolase PM20D1"/>
    <property type="match status" value="1"/>
</dbReference>
<protein>
    <recommendedName>
        <fullName evidence="9">Peptidase M20 dimerisation domain-containing protein</fullName>
    </recommendedName>
</protein>
<evidence type="ECO:0000313" key="10">
    <source>
        <dbReference type="EMBL" id="KAF8475369.1"/>
    </source>
</evidence>
<dbReference type="GO" id="GO:0046872">
    <property type="term" value="F:metal ion binding"/>
    <property type="evidence" value="ECO:0007669"/>
    <property type="project" value="UniProtKB-KW"/>
</dbReference>
<comment type="similarity">
    <text evidence="1">Belongs to the peptidase M20A family.</text>
</comment>
<evidence type="ECO:0000256" key="6">
    <source>
        <dbReference type="PIRSR" id="PIRSR037217-1"/>
    </source>
</evidence>
<name>A0A9P5T5F1_9AGAM</name>
<evidence type="ECO:0000256" key="7">
    <source>
        <dbReference type="PIRSR" id="PIRSR037217-2"/>
    </source>
</evidence>
<dbReference type="InterPro" id="IPR001261">
    <property type="entry name" value="ArgE/DapE_CS"/>
</dbReference>
<dbReference type="GO" id="GO:0051603">
    <property type="term" value="P:proteolysis involved in protein catabolic process"/>
    <property type="evidence" value="ECO:0007669"/>
    <property type="project" value="TreeGrafter"/>
</dbReference>
<evidence type="ECO:0000313" key="11">
    <source>
        <dbReference type="Proteomes" id="UP000759537"/>
    </source>
</evidence>
<keyword evidence="5 7" id="KW-0862">Zinc</keyword>
<keyword evidence="8" id="KW-0812">Transmembrane</keyword>
<dbReference type="InterPro" id="IPR036264">
    <property type="entry name" value="Bact_exopeptidase_dim_dom"/>
</dbReference>
<keyword evidence="3 7" id="KW-0479">Metal-binding</keyword>
<feature type="binding site" evidence="7">
    <location>
        <position position="274"/>
    </location>
    <ligand>
        <name>Zn(2+)</name>
        <dbReference type="ChEBI" id="CHEBI:29105"/>
        <label>2</label>
    </ligand>
</feature>
<evidence type="ECO:0000256" key="4">
    <source>
        <dbReference type="ARBA" id="ARBA00022801"/>
    </source>
</evidence>
<evidence type="ECO:0000256" key="1">
    <source>
        <dbReference type="ARBA" id="ARBA00006247"/>
    </source>
</evidence>
<feature type="active site" evidence="6">
    <location>
        <position position="178"/>
    </location>
</feature>
<dbReference type="InterPro" id="IPR002933">
    <property type="entry name" value="Peptidase_M20"/>
</dbReference>
<keyword evidence="11" id="KW-1185">Reference proteome</keyword>
<keyword evidence="8" id="KW-1133">Transmembrane helix</keyword>
<dbReference type="PANTHER" id="PTHR45962">
    <property type="entry name" value="N-FATTY-ACYL-AMINO ACID SYNTHASE/HYDROLASE PM20D1"/>
    <property type="match status" value="1"/>
</dbReference>
<reference evidence="10" key="2">
    <citation type="journal article" date="2020" name="Nat. Commun.">
        <title>Large-scale genome sequencing of mycorrhizal fungi provides insights into the early evolution of symbiotic traits.</title>
        <authorList>
            <person name="Miyauchi S."/>
            <person name="Kiss E."/>
            <person name="Kuo A."/>
            <person name="Drula E."/>
            <person name="Kohler A."/>
            <person name="Sanchez-Garcia M."/>
            <person name="Morin E."/>
            <person name="Andreopoulos B."/>
            <person name="Barry K.W."/>
            <person name="Bonito G."/>
            <person name="Buee M."/>
            <person name="Carver A."/>
            <person name="Chen C."/>
            <person name="Cichocki N."/>
            <person name="Clum A."/>
            <person name="Culley D."/>
            <person name="Crous P.W."/>
            <person name="Fauchery L."/>
            <person name="Girlanda M."/>
            <person name="Hayes R.D."/>
            <person name="Keri Z."/>
            <person name="LaButti K."/>
            <person name="Lipzen A."/>
            <person name="Lombard V."/>
            <person name="Magnuson J."/>
            <person name="Maillard F."/>
            <person name="Murat C."/>
            <person name="Nolan M."/>
            <person name="Ohm R.A."/>
            <person name="Pangilinan J."/>
            <person name="Pereira M.F."/>
            <person name="Perotto S."/>
            <person name="Peter M."/>
            <person name="Pfister S."/>
            <person name="Riley R."/>
            <person name="Sitrit Y."/>
            <person name="Stielow J.B."/>
            <person name="Szollosi G."/>
            <person name="Zifcakova L."/>
            <person name="Stursova M."/>
            <person name="Spatafora J.W."/>
            <person name="Tedersoo L."/>
            <person name="Vaario L.M."/>
            <person name="Yamada A."/>
            <person name="Yan M."/>
            <person name="Wang P."/>
            <person name="Xu J."/>
            <person name="Bruns T."/>
            <person name="Baldrian P."/>
            <person name="Vilgalys R."/>
            <person name="Dunand C."/>
            <person name="Henrissat B."/>
            <person name="Grigoriev I.V."/>
            <person name="Hibbett D."/>
            <person name="Nagy L.G."/>
            <person name="Martin F.M."/>
        </authorList>
    </citation>
    <scope>NUCLEOTIDE SEQUENCE</scope>
    <source>
        <strain evidence="10">Prilba</strain>
    </source>
</reference>
<evidence type="ECO:0000256" key="3">
    <source>
        <dbReference type="ARBA" id="ARBA00022723"/>
    </source>
</evidence>
<sequence>MVRSSEKVDILTTALVEQAPRSKRSKWTTLKLVTLFASLFAVAFLHDNFHYGKFLSAVSSGHGVAKLCPQSDTLYPKSHARLWKSLGRDFDEDAFTTRAVAWLGGAVRIPTESYDDMGPVGEDERWEAFEPFHDYLVRSFPLTHKSLTLIKVNTYGLLYEWKGSDNTLKPLLLAAHQDVVPVEPETVDQWEYPPYSGYYDGKFIWGRGSSDDKSGLIGILASIETLLEKEFKPARTIVLAFGFDEETSGLQGAQHLSDAMLQKYGQDSFALLVDEGSTYGDIGGSIIAIPGIAEKGYLDTRVKVSTSGGHSSVPPAHTSIGILSRLLVEYEANPIEPHLERGTPIYSTIQCVGQYGKNLPAHLRALVKTSVHSDRALRKLEAELIKDLTYSALIGTTQAIDLVQGGVKANALPEEAWAVINQRIATQSSVAVVQQRDTDVLKHLAKEFNLTYTAFGLAISAEDGPTAGTLTLTDAFSTALEPAPVTPFDEDSAPWQLLSGTIKATYNAHRGLNSEDNIFVSPGIMTGNTDTRYYWNLTRHIVRYNHQDGGNGHSLPNGIHTVNEHIPANNFVEMIRFFSTLILNADESREI</sequence>
<dbReference type="EMBL" id="WHVB01000016">
    <property type="protein sequence ID" value="KAF8475369.1"/>
    <property type="molecule type" value="Genomic_DNA"/>
</dbReference>
<dbReference type="GO" id="GO:0004181">
    <property type="term" value="F:metallocarboxypeptidase activity"/>
    <property type="evidence" value="ECO:0007669"/>
    <property type="project" value="InterPro"/>
</dbReference>
<dbReference type="Gene3D" id="1.10.150.900">
    <property type="match status" value="1"/>
</dbReference>
<dbReference type="GO" id="GO:0000328">
    <property type="term" value="C:fungal-type vacuole lumen"/>
    <property type="evidence" value="ECO:0007669"/>
    <property type="project" value="TreeGrafter"/>
</dbReference>
<dbReference type="InterPro" id="IPR011650">
    <property type="entry name" value="Peptidase_M20_dimer"/>
</dbReference>
<evidence type="ECO:0000256" key="8">
    <source>
        <dbReference type="SAM" id="Phobius"/>
    </source>
</evidence>
<gene>
    <name evidence="10" type="ORF">DFH94DRAFT_635536</name>
</gene>
<dbReference type="Gene3D" id="3.40.630.10">
    <property type="entry name" value="Zn peptidases"/>
    <property type="match status" value="1"/>
</dbReference>
<dbReference type="PANTHER" id="PTHR45962:SF1">
    <property type="entry name" value="N-FATTY-ACYL-AMINO ACID SYNTHASE_HYDROLASE PM20D1"/>
    <property type="match status" value="1"/>
</dbReference>
<accession>A0A9P5T5F1</accession>
<dbReference type="AlphaFoldDB" id="A0A9P5T5F1"/>
<evidence type="ECO:0000256" key="5">
    <source>
        <dbReference type="ARBA" id="ARBA00022833"/>
    </source>
</evidence>
<dbReference type="PROSITE" id="PS00759">
    <property type="entry name" value="ARGE_DAPE_CPG2_2"/>
    <property type="match status" value="1"/>
</dbReference>
<dbReference type="CDD" id="cd05674">
    <property type="entry name" value="M20_yscS"/>
    <property type="match status" value="1"/>
</dbReference>
<evidence type="ECO:0000256" key="2">
    <source>
        <dbReference type="ARBA" id="ARBA00022670"/>
    </source>
</evidence>
<dbReference type="InterPro" id="IPR017141">
    <property type="entry name" value="Pept_M20_carboxypep"/>
</dbReference>
<feature type="active site" description="Proton acceptor" evidence="6">
    <location>
        <position position="245"/>
    </location>
</feature>
<feature type="binding site" evidence="7">
    <location>
        <position position="211"/>
    </location>
    <ligand>
        <name>Zn(2+)</name>
        <dbReference type="ChEBI" id="CHEBI:29105"/>
        <label>2</label>
    </ligand>
</feature>
<dbReference type="Gene3D" id="3.30.70.360">
    <property type="match status" value="1"/>
</dbReference>
<reference evidence="10" key="1">
    <citation type="submission" date="2019-10" db="EMBL/GenBank/DDBJ databases">
        <authorList>
            <consortium name="DOE Joint Genome Institute"/>
            <person name="Kuo A."/>
            <person name="Miyauchi S."/>
            <person name="Kiss E."/>
            <person name="Drula E."/>
            <person name="Kohler A."/>
            <person name="Sanchez-Garcia M."/>
            <person name="Andreopoulos B."/>
            <person name="Barry K.W."/>
            <person name="Bonito G."/>
            <person name="Buee M."/>
            <person name="Carver A."/>
            <person name="Chen C."/>
            <person name="Cichocki N."/>
            <person name="Clum A."/>
            <person name="Culley D."/>
            <person name="Crous P.W."/>
            <person name="Fauchery L."/>
            <person name="Girlanda M."/>
            <person name="Hayes R."/>
            <person name="Keri Z."/>
            <person name="LaButti K."/>
            <person name="Lipzen A."/>
            <person name="Lombard V."/>
            <person name="Magnuson J."/>
            <person name="Maillard F."/>
            <person name="Morin E."/>
            <person name="Murat C."/>
            <person name="Nolan M."/>
            <person name="Ohm R."/>
            <person name="Pangilinan J."/>
            <person name="Pereira M."/>
            <person name="Perotto S."/>
            <person name="Peter M."/>
            <person name="Riley R."/>
            <person name="Sitrit Y."/>
            <person name="Stielow B."/>
            <person name="Szollosi G."/>
            <person name="Zifcakova L."/>
            <person name="Stursova M."/>
            <person name="Spatafora J.W."/>
            <person name="Tedersoo L."/>
            <person name="Vaario L.-M."/>
            <person name="Yamada A."/>
            <person name="Yan M."/>
            <person name="Wang P."/>
            <person name="Xu J."/>
            <person name="Bruns T."/>
            <person name="Baldrian P."/>
            <person name="Vilgalys R."/>
            <person name="Henrissat B."/>
            <person name="Grigoriev I.V."/>
            <person name="Hibbett D."/>
            <person name="Nagy L.G."/>
            <person name="Martin F.M."/>
        </authorList>
    </citation>
    <scope>NUCLEOTIDE SEQUENCE</scope>
    <source>
        <strain evidence="10">Prilba</strain>
    </source>
</reference>
<comment type="caution">
    <text evidence="10">The sequence shown here is derived from an EMBL/GenBank/DDBJ whole genome shotgun (WGS) entry which is preliminary data.</text>
</comment>
<feature type="transmembrane region" description="Helical" evidence="8">
    <location>
        <begin position="28"/>
        <end position="46"/>
    </location>
</feature>
<dbReference type="SUPFAM" id="SSF53187">
    <property type="entry name" value="Zn-dependent exopeptidases"/>
    <property type="match status" value="1"/>
</dbReference>
<dbReference type="Pfam" id="PF01546">
    <property type="entry name" value="Peptidase_M20"/>
    <property type="match status" value="1"/>
</dbReference>
<dbReference type="SUPFAM" id="SSF55031">
    <property type="entry name" value="Bacterial exopeptidase dimerisation domain"/>
    <property type="match status" value="1"/>
</dbReference>
<feature type="binding site" evidence="7">
    <location>
        <position position="176"/>
    </location>
    <ligand>
        <name>Zn(2+)</name>
        <dbReference type="ChEBI" id="CHEBI:29105"/>
        <label>2</label>
    </ligand>
</feature>
<keyword evidence="2" id="KW-0645">Protease</keyword>